<dbReference type="PROSITE" id="PS50011">
    <property type="entry name" value="PROTEIN_KINASE_DOM"/>
    <property type="match status" value="1"/>
</dbReference>
<dbReference type="InterPro" id="IPR013320">
    <property type="entry name" value="ConA-like_dom_sf"/>
</dbReference>
<evidence type="ECO:0000259" key="25">
    <source>
        <dbReference type="PROSITE" id="PS50011"/>
    </source>
</evidence>
<keyword evidence="16 23" id="KW-0472">Membrane</keyword>
<dbReference type="InterPro" id="IPR000719">
    <property type="entry name" value="Prot_kinase_dom"/>
</dbReference>
<evidence type="ECO:0000313" key="27">
    <source>
        <dbReference type="Proteomes" id="UP000009183"/>
    </source>
</evidence>
<dbReference type="Gene3D" id="3.30.200.20">
    <property type="entry name" value="Phosphorylase Kinase, domain 1"/>
    <property type="match status" value="1"/>
</dbReference>
<dbReference type="PaxDb" id="29760-VIT_00s0346g00040.t01"/>
<evidence type="ECO:0000256" key="17">
    <source>
        <dbReference type="ARBA" id="ARBA00023170"/>
    </source>
</evidence>
<dbReference type="Gene3D" id="2.60.120.200">
    <property type="match status" value="2"/>
</dbReference>
<evidence type="ECO:0000256" key="3">
    <source>
        <dbReference type="ARBA" id="ARBA00010217"/>
    </source>
</evidence>
<comment type="similarity">
    <text evidence="2">In the N-terminal section; belongs to the leguminous lectin family.</text>
</comment>
<accession>F6HRT4</accession>
<dbReference type="SUPFAM" id="SSF56112">
    <property type="entry name" value="Protein kinase-like (PK-like)"/>
    <property type="match status" value="1"/>
</dbReference>
<comment type="subunit">
    <text evidence="21">Interacts with ABCG40.</text>
</comment>
<evidence type="ECO:0000256" key="15">
    <source>
        <dbReference type="ARBA" id="ARBA00022989"/>
    </source>
</evidence>
<evidence type="ECO:0000256" key="13">
    <source>
        <dbReference type="ARBA" id="ARBA00022821"/>
    </source>
</evidence>
<dbReference type="Pfam" id="PF00069">
    <property type="entry name" value="Pkinase"/>
    <property type="match status" value="1"/>
</dbReference>
<dbReference type="CDD" id="cd14066">
    <property type="entry name" value="STKc_IRAK"/>
    <property type="match status" value="1"/>
</dbReference>
<dbReference type="PANTHER" id="PTHR27007">
    <property type="match status" value="1"/>
</dbReference>
<keyword evidence="13" id="KW-0611">Plant defense</keyword>
<dbReference type="AlphaFoldDB" id="F6HRT4"/>
<evidence type="ECO:0000256" key="8">
    <source>
        <dbReference type="ARBA" id="ARBA00022692"/>
    </source>
</evidence>
<comment type="function">
    <text evidence="19">Involved in resistance response to the pathogenic oomycetes Phytophthora infestans and Phytophthora capsici.</text>
</comment>
<keyword evidence="14 22" id="KW-0067">ATP-binding</keyword>
<sequence length="765" mass="84433">MESTESEIVVFFLLLLPHANSISFSFSGFQPNMPDIFFENDSFATGGLLQVTKNQVDDSLTSSIGRASYAEPVHLWDASTGRLTDFTTHFSFAIKAVNDSVYNSATKNLSVFLTYADNPVFSGNSTLSYVVDLTKVLPEWIRVVDDSLTSSTGRASYAEPVRLWDASTGRLTNFTTHFSFAIKAVNDSVYGDGLSLFLAPFDSRIPPDSSGGYLALFSAKSAFNTSQNKIIAVEFDSRQDEWDPSSDHVGININSIISVQKVQWKSSIKNGSRANAWVSYNSATKNLSVFLTYADNPVFSGNSTLSYVVDLTKVLPEWIRVGFSAATGESIELHTVYSWEFESTLEASGGKGKKSFGLVVALVVTIGVLTCGSGGYWFIWWRKRVGPRKEDMALELAIDDEFEKGTGPKRFTYRELSHATKNFSEEGKLGEGGFGGVYKGLLSDSKTEVAVKRVSRGSKQGKKEYVSEVKIISRLRHRNLVQLIGWCHEHGELLLVYEFMPNGSLDTHLFGGNSTLTWTVRYKIALGLASSLLYLHEEWEQCVVHRDIKSSNIMLDSNFNAKLGDFGLARFVDHELGSQTTVLAGTMGYLAPECVTTGKASKESDVYSFGVVALEITCGRRPVEPRAEPSKTRLVEWVWSLYGKGQLFEAVDKGLSMEFDQRQMECLMTVGLWCCHPDSTHRPSIRQVINVLSFEAPLPNLPMTMPVPMYFAPPMHMCTFSYTSSATPTDSQSHQSGCSCNICTSDSSMSLGSSKALLKLPKPDV</sequence>
<keyword evidence="10" id="KW-0430">Lectin</keyword>
<dbReference type="Gene3D" id="1.10.510.10">
    <property type="entry name" value="Transferase(Phosphotransferase) domain 1"/>
    <property type="match status" value="1"/>
</dbReference>
<dbReference type="FunCoup" id="F6HRT4">
    <property type="interactions" value="176"/>
</dbReference>
<evidence type="ECO:0000313" key="26">
    <source>
        <dbReference type="EMBL" id="CCB57392.1"/>
    </source>
</evidence>
<organism evidence="26 27">
    <name type="scientific">Vitis vinifera</name>
    <name type="common">Grape</name>
    <dbReference type="NCBI Taxonomy" id="29760"/>
    <lineage>
        <taxon>Eukaryota</taxon>
        <taxon>Viridiplantae</taxon>
        <taxon>Streptophyta</taxon>
        <taxon>Embryophyta</taxon>
        <taxon>Tracheophyta</taxon>
        <taxon>Spermatophyta</taxon>
        <taxon>Magnoliopsida</taxon>
        <taxon>eudicotyledons</taxon>
        <taxon>Gunneridae</taxon>
        <taxon>Pentapetalae</taxon>
        <taxon>rosids</taxon>
        <taxon>Vitales</taxon>
        <taxon>Vitaceae</taxon>
        <taxon>Viteae</taxon>
        <taxon>Vitis</taxon>
    </lineage>
</organism>
<dbReference type="SMR" id="F6HRT4"/>
<dbReference type="PROSITE" id="PS00107">
    <property type="entry name" value="PROTEIN_KINASE_ATP"/>
    <property type="match status" value="1"/>
</dbReference>
<dbReference type="FunFam" id="2.60.120.200:FF:000103">
    <property type="entry name" value="L-type lectin-domain containing receptor kinase IX.1"/>
    <property type="match status" value="1"/>
</dbReference>
<evidence type="ECO:0000256" key="5">
    <source>
        <dbReference type="ARBA" id="ARBA00022475"/>
    </source>
</evidence>
<dbReference type="InterPro" id="IPR019825">
    <property type="entry name" value="Lectin_legB_Mn/Ca_BS"/>
</dbReference>
<evidence type="ECO:0000256" key="11">
    <source>
        <dbReference type="ARBA" id="ARBA00022741"/>
    </source>
</evidence>
<evidence type="ECO:0000256" key="21">
    <source>
        <dbReference type="ARBA" id="ARBA00063357"/>
    </source>
</evidence>
<dbReference type="EMBL" id="FN596036">
    <property type="protein sequence ID" value="CCB57392.1"/>
    <property type="molecule type" value="Genomic_DNA"/>
</dbReference>
<dbReference type="InterPro" id="IPR050528">
    <property type="entry name" value="L-type_Lectin-RKs"/>
</dbReference>
<keyword evidence="17" id="KW-0675">Receptor</keyword>
<evidence type="ECO:0000256" key="14">
    <source>
        <dbReference type="ARBA" id="ARBA00022840"/>
    </source>
</evidence>
<evidence type="ECO:0000256" key="19">
    <source>
        <dbReference type="ARBA" id="ARBA00058054"/>
    </source>
</evidence>
<evidence type="ECO:0000256" key="2">
    <source>
        <dbReference type="ARBA" id="ARBA00008536"/>
    </source>
</evidence>
<dbReference type="GO" id="GO:0005524">
    <property type="term" value="F:ATP binding"/>
    <property type="evidence" value="ECO:0007669"/>
    <property type="project" value="UniProtKB-UniRule"/>
</dbReference>
<dbReference type="GO" id="GO:0030246">
    <property type="term" value="F:carbohydrate binding"/>
    <property type="evidence" value="ECO:0007669"/>
    <property type="project" value="UniProtKB-KW"/>
</dbReference>
<keyword evidence="15 23" id="KW-1133">Transmembrane helix</keyword>
<dbReference type="CDD" id="cd06899">
    <property type="entry name" value="lectin_legume_LecRK_Arcelin_ConA"/>
    <property type="match status" value="1"/>
</dbReference>
<dbReference type="SMART" id="SM00220">
    <property type="entry name" value="S_TKc"/>
    <property type="match status" value="1"/>
</dbReference>
<dbReference type="GO" id="GO:0002229">
    <property type="term" value="P:defense response to oomycetes"/>
    <property type="evidence" value="ECO:0007669"/>
    <property type="project" value="UniProtKB-ARBA"/>
</dbReference>
<dbReference type="eggNOG" id="ENOG502QTX3">
    <property type="taxonomic scope" value="Eukaryota"/>
</dbReference>
<protein>
    <recommendedName>
        <fullName evidence="4">non-specific serine/threonine protein kinase</fullName>
        <ecNumber evidence="4">2.7.11.1</ecNumber>
    </recommendedName>
</protein>
<evidence type="ECO:0000256" key="10">
    <source>
        <dbReference type="ARBA" id="ARBA00022734"/>
    </source>
</evidence>
<evidence type="ECO:0000256" key="20">
    <source>
        <dbReference type="ARBA" id="ARBA00058818"/>
    </source>
</evidence>
<evidence type="ECO:0000256" key="7">
    <source>
        <dbReference type="ARBA" id="ARBA00022679"/>
    </source>
</evidence>
<evidence type="ECO:0000256" key="12">
    <source>
        <dbReference type="ARBA" id="ARBA00022777"/>
    </source>
</evidence>
<dbReference type="Pfam" id="PF00139">
    <property type="entry name" value="Lectin_legB"/>
    <property type="match status" value="2"/>
</dbReference>
<keyword evidence="7" id="KW-0808">Transferase</keyword>
<evidence type="ECO:0000256" key="24">
    <source>
        <dbReference type="SAM" id="SignalP"/>
    </source>
</evidence>
<feature type="transmembrane region" description="Helical" evidence="23">
    <location>
        <begin position="356"/>
        <end position="379"/>
    </location>
</feature>
<dbReference type="GO" id="GO:0005886">
    <property type="term" value="C:plasma membrane"/>
    <property type="evidence" value="ECO:0000318"/>
    <property type="project" value="GO_Central"/>
</dbReference>
<proteinExistence type="inferred from homology"/>
<comment type="similarity">
    <text evidence="3">In the C-terminal section; belongs to the protein kinase superfamily. Ser/Thr protein kinase family.</text>
</comment>
<comment type="subcellular location">
    <subcellularLocation>
        <location evidence="1">Cell membrane</location>
        <topology evidence="1">Single-pass type I membrane protein</topology>
    </subcellularLocation>
</comment>
<name>F6HRT4_VITVI</name>
<keyword evidence="5" id="KW-1003">Cell membrane</keyword>
<dbReference type="InterPro" id="IPR001220">
    <property type="entry name" value="Legume_lectin_dom"/>
</dbReference>
<dbReference type="GO" id="GO:0004674">
    <property type="term" value="F:protein serine/threonine kinase activity"/>
    <property type="evidence" value="ECO:0007669"/>
    <property type="project" value="UniProtKB-KW"/>
</dbReference>
<dbReference type="InterPro" id="IPR017441">
    <property type="entry name" value="Protein_kinase_ATP_BS"/>
</dbReference>
<dbReference type="PROSITE" id="PS00307">
    <property type="entry name" value="LECTIN_LEGUME_BETA"/>
    <property type="match status" value="1"/>
</dbReference>
<feature type="signal peptide" evidence="24">
    <location>
        <begin position="1"/>
        <end position="21"/>
    </location>
</feature>
<keyword evidence="18" id="KW-0325">Glycoprotein</keyword>
<keyword evidence="9 24" id="KW-0732">Signal</keyword>
<evidence type="ECO:0000256" key="23">
    <source>
        <dbReference type="SAM" id="Phobius"/>
    </source>
</evidence>
<keyword evidence="8 23" id="KW-0812">Transmembrane</keyword>
<evidence type="ECO:0000256" key="18">
    <source>
        <dbReference type="ARBA" id="ARBA00023180"/>
    </source>
</evidence>
<dbReference type="OrthoDB" id="2014828at2759"/>
<keyword evidence="12" id="KW-0418">Kinase</keyword>
<keyword evidence="6" id="KW-0723">Serine/threonine-protein kinase</keyword>
<comment type="function">
    <text evidence="20">Promotes hydrogen peroxide H(2)O(2) production and cell death.</text>
</comment>
<keyword evidence="27" id="KW-1185">Reference proteome</keyword>
<gene>
    <name evidence="26" type="ORF">VIT_00s0346g00040</name>
</gene>
<dbReference type="GO" id="GO:0009626">
    <property type="term" value="P:plant-type hypersensitive response"/>
    <property type="evidence" value="ECO:0007669"/>
    <property type="project" value="UniProtKB-ARBA"/>
</dbReference>
<feature type="domain" description="Protein kinase" evidence="25">
    <location>
        <begin position="423"/>
        <end position="701"/>
    </location>
</feature>
<evidence type="ECO:0000256" key="9">
    <source>
        <dbReference type="ARBA" id="ARBA00022729"/>
    </source>
</evidence>
<reference evidence="27" key="1">
    <citation type="journal article" date="2007" name="Nature">
        <title>The grapevine genome sequence suggests ancestral hexaploidization in major angiosperm phyla.</title>
        <authorList>
            <consortium name="The French-Italian Public Consortium for Grapevine Genome Characterization."/>
            <person name="Jaillon O."/>
            <person name="Aury J.-M."/>
            <person name="Noel B."/>
            <person name="Policriti A."/>
            <person name="Clepet C."/>
            <person name="Casagrande A."/>
            <person name="Choisne N."/>
            <person name="Aubourg S."/>
            <person name="Vitulo N."/>
            <person name="Jubin C."/>
            <person name="Vezzi A."/>
            <person name="Legeai F."/>
            <person name="Hugueney P."/>
            <person name="Dasilva C."/>
            <person name="Horner D."/>
            <person name="Mica E."/>
            <person name="Jublot D."/>
            <person name="Poulain J."/>
            <person name="Bruyere C."/>
            <person name="Billault A."/>
            <person name="Segurens B."/>
            <person name="Gouyvenoux M."/>
            <person name="Ugarte E."/>
            <person name="Cattonaro F."/>
            <person name="Anthouard V."/>
            <person name="Vico V."/>
            <person name="Del Fabbro C."/>
            <person name="Alaux M."/>
            <person name="Di Gaspero G."/>
            <person name="Dumas V."/>
            <person name="Felice N."/>
            <person name="Paillard S."/>
            <person name="Juman I."/>
            <person name="Moroldo M."/>
            <person name="Scalabrin S."/>
            <person name="Canaguier A."/>
            <person name="Le Clainche I."/>
            <person name="Malacrida G."/>
            <person name="Durand E."/>
            <person name="Pesole G."/>
            <person name="Laucou V."/>
            <person name="Chatelet P."/>
            <person name="Merdinoglu D."/>
            <person name="Delledonne M."/>
            <person name="Pezzotti M."/>
            <person name="Lecharny A."/>
            <person name="Scarpelli C."/>
            <person name="Artiguenave F."/>
            <person name="Pe M.E."/>
            <person name="Valle G."/>
            <person name="Morgante M."/>
            <person name="Caboche M."/>
            <person name="Adam-Blondon A.-F."/>
            <person name="Weissenbach J."/>
            <person name="Quetier F."/>
            <person name="Wincker P."/>
        </authorList>
    </citation>
    <scope>NUCLEOTIDE SEQUENCE [LARGE SCALE GENOMIC DNA]</scope>
    <source>
        <strain evidence="27">cv. Pinot noir / PN40024</strain>
    </source>
</reference>
<dbReference type="InterPro" id="IPR008271">
    <property type="entry name" value="Ser/Thr_kinase_AS"/>
</dbReference>
<dbReference type="Proteomes" id="UP000009183">
    <property type="component" value="Unassembled WGS sequence, unordered"/>
</dbReference>
<dbReference type="PROSITE" id="PS00108">
    <property type="entry name" value="PROTEIN_KINASE_ST"/>
    <property type="match status" value="1"/>
</dbReference>
<evidence type="ECO:0000256" key="16">
    <source>
        <dbReference type="ARBA" id="ARBA00023136"/>
    </source>
</evidence>
<dbReference type="HOGENOM" id="CLU_000288_62_6_1"/>
<dbReference type="InterPro" id="IPR011009">
    <property type="entry name" value="Kinase-like_dom_sf"/>
</dbReference>
<dbReference type="EC" id="2.7.11.1" evidence="4"/>
<feature type="binding site" evidence="22">
    <location>
        <position position="452"/>
    </location>
    <ligand>
        <name>ATP</name>
        <dbReference type="ChEBI" id="CHEBI:30616"/>
    </ligand>
</feature>
<keyword evidence="11 22" id="KW-0547">Nucleotide-binding</keyword>
<dbReference type="InParanoid" id="F6HRT4"/>
<dbReference type="FunFam" id="3.30.200.20:FF:000168">
    <property type="entry name" value="L-type lectin-domain containing receptor kinase IX.1"/>
    <property type="match status" value="1"/>
</dbReference>
<dbReference type="FunFam" id="1.10.510.10:FF:000240">
    <property type="entry name" value="Lectin-domain containing receptor kinase A4.3"/>
    <property type="match status" value="1"/>
</dbReference>
<evidence type="ECO:0000256" key="22">
    <source>
        <dbReference type="PROSITE-ProRule" id="PRU10141"/>
    </source>
</evidence>
<dbReference type="SUPFAM" id="SSF49899">
    <property type="entry name" value="Concanavalin A-like lectins/glucanases"/>
    <property type="match status" value="2"/>
</dbReference>
<feature type="chain" id="PRO_5003341555" description="non-specific serine/threonine protein kinase" evidence="24">
    <location>
        <begin position="22"/>
        <end position="765"/>
    </location>
</feature>
<evidence type="ECO:0000256" key="1">
    <source>
        <dbReference type="ARBA" id="ARBA00004251"/>
    </source>
</evidence>
<evidence type="ECO:0000256" key="6">
    <source>
        <dbReference type="ARBA" id="ARBA00022527"/>
    </source>
</evidence>
<evidence type="ECO:0000256" key="4">
    <source>
        <dbReference type="ARBA" id="ARBA00012513"/>
    </source>
</evidence>